<dbReference type="InterPro" id="IPR027417">
    <property type="entry name" value="P-loop_NTPase"/>
</dbReference>
<gene>
    <name evidence="6" type="ORF">B0J15DRAFT_238032</name>
</gene>
<dbReference type="SUPFAM" id="SSF48403">
    <property type="entry name" value="Ankyrin repeat"/>
    <property type="match status" value="2"/>
</dbReference>
<evidence type="ECO:0000313" key="6">
    <source>
        <dbReference type="EMBL" id="KAH7266070.1"/>
    </source>
</evidence>
<comment type="caution">
    <text evidence="6">The sequence shown here is derived from an EMBL/GenBank/DDBJ whole genome shotgun (WGS) entry which is preliminary data.</text>
</comment>
<dbReference type="EMBL" id="JAGTJS010000006">
    <property type="protein sequence ID" value="KAH7266070.1"/>
    <property type="molecule type" value="Genomic_DNA"/>
</dbReference>
<dbReference type="InterPro" id="IPR031350">
    <property type="entry name" value="Goodbye_dom"/>
</dbReference>
<dbReference type="PRINTS" id="PR01415">
    <property type="entry name" value="ANKYRIN"/>
</dbReference>
<evidence type="ECO:0000259" key="4">
    <source>
        <dbReference type="Pfam" id="PF17109"/>
    </source>
</evidence>
<dbReference type="Proteomes" id="UP000736672">
    <property type="component" value="Unassembled WGS sequence"/>
</dbReference>
<name>A0A9P9KNU6_FUSSL</name>
<evidence type="ECO:0000313" key="7">
    <source>
        <dbReference type="Proteomes" id="UP000736672"/>
    </source>
</evidence>
<dbReference type="InterPro" id="IPR056884">
    <property type="entry name" value="NPHP3-like_N"/>
</dbReference>
<sequence length="1298" mass="144209">MAQHSELCFRVPADSTSEVGLMWKSAVARYEAIAGVQVQQLAKAENVAQILKDIDDKEAKFTTHRHDGSKLDKFRSLVSQSLAPIQSIADIVAQATKTAYPPSEAIFAAVRYLISVSRSVSADYDRVAGFFEDLRSYLCRLKVLEGNVPPVPELKAVLVQVFTSILVLCAICTKYIRKKRVVKAFQTLISGEDADLKGAYDEFHKCVKREQDIVINAILVGVEQTKNDVRTTAADVKESLAAADRIDHGLRSVVNGSRRINKYIESQETVTERHSIVTWISSLDFREKQKSISSKRHRDTGQWFWESATFQRWFRSETGSALWCHGNPGSGKTIMMSTAVTYIEENTGDSDVAIAYVYCDYKDPATLSETNIWSSIVRQLVESCQQMPAEISSFREKYLEKRSLPTDEERISLVRALSRLFRKTYILVDALDECPEENREAFIALAGQVQYFTHLLITSRLNLDLTTSFQNLGRINVRAHPSDVEVYLNSKMSTSKRMASFMAKDPSLRGDIIQSLLEKADGMFLLVHVQIEHLCNRPSLKKVRASLDCLAGDMESFYREALQRIEDQDSDDRDLARKALSFVFYAKRPLKLEELLHALGVEPGDEDLDPTALTEKHIPLSVTAGLLLVDQQTGDARLVHLTLHEYLAKSSHHFLEPEASFAIVCLTYLCFEPFRAGPCETEEDLDQRMRQYALFSYASCHWGDHFARCREQDNVDEILHFLENQESLASSVQVLYAPQRRRIGWHEGFPGSFSSLHAAAYWGLGDVLAAICQKGTQINSPDSRGMTALHLCSQRGFVEPARLLLAQGADTNSTNDNGETALIWATRNGHGQVVRLLTANGADYMVEDNEGWTALHWAIINGFNELVKLLLEPHSGLSPDETQTNKALILAAEAGSSKTTEMLLQQVANIDWKDEEGSTALHWAVADGHEQTSALLLRNKADANSTDNFDNTPLHWAIPYAGITRLLLEHGGNPDSANNTRQTPLHWSAQAGLEAATELLVQHGANTNSQDEHGVTPLHAAVLGGHEAVVNLLLLNGANANVVDEDGWTSLHAAIVKEHGALQNQLAPETQNRASFVDQMRERMNDENERALLEEMAENKSHGSTVVSGLRSAVNSGYRQRVLALLDGGADIDAQDRIGDSTALTHAAWLGRDDLVELLLENGADPNRREQHGWTALHIAIKHGYSGIVATLIDHGADVDARVHGWTPMLLAAKDWRFQVPDYLVKKGADVNATDYHGRTALHWAAHHGDKKLAQLLLQRGADVNARDRWGKTALQWAVANWQVGMADLLQNAGAQVS</sequence>
<feature type="repeat" description="ANK" evidence="3">
    <location>
        <begin position="850"/>
        <end position="882"/>
    </location>
</feature>
<organism evidence="6 7">
    <name type="scientific">Fusarium solani</name>
    <name type="common">Filamentous fungus</name>
    <dbReference type="NCBI Taxonomy" id="169388"/>
    <lineage>
        <taxon>Eukaryota</taxon>
        <taxon>Fungi</taxon>
        <taxon>Dikarya</taxon>
        <taxon>Ascomycota</taxon>
        <taxon>Pezizomycotina</taxon>
        <taxon>Sordariomycetes</taxon>
        <taxon>Hypocreomycetidae</taxon>
        <taxon>Hypocreales</taxon>
        <taxon>Nectriaceae</taxon>
        <taxon>Fusarium</taxon>
        <taxon>Fusarium solani species complex</taxon>
    </lineage>
</organism>
<dbReference type="Gene3D" id="3.40.50.300">
    <property type="entry name" value="P-loop containing nucleotide triphosphate hydrolases"/>
    <property type="match status" value="1"/>
</dbReference>
<dbReference type="OrthoDB" id="5084847at2759"/>
<dbReference type="SMART" id="SM00248">
    <property type="entry name" value="ANK"/>
    <property type="match status" value="15"/>
</dbReference>
<feature type="domain" description="Fungal STAND N-terminal Goodbye" evidence="4">
    <location>
        <begin position="23"/>
        <end position="143"/>
    </location>
</feature>
<dbReference type="PROSITE" id="PS50297">
    <property type="entry name" value="ANK_REP_REGION"/>
    <property type="match status" value="10"/>
</dbReference>
<dbReference type="Pfam" id="PF17109">
    <property type="entry name" value="Goodbye"/>
    <property type="match status" value="1"/>
</dbReference>
<dbReference type="Gene3D" id="1.25.40.20">
    <property type="entry name" value="Ankyrin repeat-containing domain"/>
    <property type="match status" value="8"/>
</dbReference>
<keyword evidence="2 3" id="KW-0040">ANK repeat</keyword>
<dbReference type="PANTHER" id="PTHR24171">
    <property type="entry name" value="ANKYRIN REPEAT DOMAIN-CONTAINING PROTEIN 39-RELATED"/>
    <property type="match status" value="1"/>
</dbReference>
<protein>
    <submittedName>
        <fullName evidence="6">Ankyrin repeat-containing domain protein</fullName>
    </submittedName>
</protein>
<keyword evidence="7" id="KW-1185">Reference proteome</keyword>
<dbReference type="Pfam" id="PF00023">
    <property type="entry name" value="Ank"/>
    <property type="match status" value="2"/>
</dbReference>
<feature type="repeat" description="ANK" evidence="3">
    <location>
        <begin position="1237"/>
        <end position="1269"/>
    </location>
</feature>
<reference evidence="6" key="1">
    <citation type="journal article" date="2021" name="Nat. Commun.">
        <title>Genetic determinants of endophytism in the Arabidopsis root mycobiome.</title>
        <authorList>
            <person name="Mesny F."/>
            <person name="Miyauchi S."/>
            <person name="Thiergart T."/>
            <person name="Pickel B."/>
            <person name="Atanasova L."/>
            <person name="Karlsson M."/>
            <person name="Huettel B."/>
            <person name="Barry K.W."/>
            <person name="Haridas S."/>
            <person name="Chen C."/>
            <person name="Bauer D."/>
            <person name="Andreopoulos W."/>
            <person name="Pangilinan J."/>
            <person name="LaButti K."/>
            <person name="Riley R."/>
            <person name="Lipzen A."/>
            <person name="Clum A."/>
            <person name="Drula E."/>
            <person name="Henrissat B."/>
            <person name="Kohler A."/>
            <person name="Grigoriev I.V."/>
            <person name="Martin F.M."/>
            <person name="Hacquard S."/>
        </authorList>
    </citation>
    <scope>NUCLEOTIDE SEQUENCE</scope>
    <source>
        <strain evidence="6">FSSC 5 MPI-SDFR-AT-0091</strain>
    </source>
</reference>
<feature type="repeat" description="ANK" evidence="3">
    <location>
        <begin position="1013"/>
        <end position="1045"/>
    </location>
</feature>
<proteinExistence type="predicted"/>
<dbReference type="PROSITE" id="PS50088">
    <property type="entry name" value="ANK_REPEAT"/>
    <property type="match status" value="10"/>
</dbReference>
<feature type="repeat" description="ANK" evidence="3">
    <location>
        <begin position="1172"/>
        <end position="1204"/>
    </location>
</feature>
<dbReference type="Pfam" id="PF12796">
    <property type="entry name" value="Ank_2"/>
    <property type="match status" value="3"/>
</dbReference>
<dbReference type="InterPro" id="IPR002110">
    <property type="entry name" value="Ankyrin_rpt"/>
</dbReference>
<evidence type="ECO:0000256" key="1">
    <source>
        <dbReference type="ARBA" id="ARBA00022737"/>
    </source>
</evidence>
<dbReference type="PANTHER" id="PTHR24171:SF9">
    <property type="entry name" value="ANKYRIN REPEAT DOMAIN-CONTAINING PROTEIN 39"/>
    <property type="match status" value="1"/>
</dbReference>
<accession>A0A9P9KNU6</accession>
<dbReference type="InterPro" id="IPR036770">
    <property type="entry name" value="Ankyrin_rpt-contain_sf"/>
</dbReference>
<evidence type="ECO:0000256" key="3">
    <source>
        <dbReference type="PROSITE-ProRule" id="PRU00023"/>
    </source>
</evidence>
<feature type="repeat" description="ANK" evidence="3">
    <location>
        <begin position="1139"/>
        <end position="1171"/>
    </location>
</feature>
<feature type="domain" description="Nephrocystin 3-like N-terminal" evidence="5">
    <location>
        <begin position="299"/>
        <end position="460"/>
    </location>
</feature>
<evidence type="ECO:0000256" key="2">
    <source>
        <dbReference type="ARBA" id="ARBA00023043"/>
    </source>
</evidence>
<feature type="repeat" description="ANK" evidence="3">
    <location>
        <begin position="784"/>
        <end position="816"/>
    </location>
</feature>
<feature type="repeat" description="ANK" evidence="3">
    <location>
        <begin position="817"/>
        <end position="849"/>
    </location>
</feature>
<feature type="repeat" description="ANK" evidence="3">
    <location>
        <begin position="1204"/>
        <end position="1236"/>
    </location>
</feature>
<feature type="repeat" description="ANK" evidence="3">
    <location>
        <begin position="916"/>
        <end position="948"/>
    </location>
</feature>
<dbReference type="Pfam" id="PF24883">
    <property type="entry name" value="NPHP3_N"/>
    <property type="match status" value="1"/>
</dbReference>
<feature type="repeat" description="ANK" evidence="3">
    <location>
        <begin position="980"/>
        <end position="1012"/>
    </location>
</feature>
<evidence type="ECO:0000259" key="5">
    <source>
        <dbReference type="Pfam" id="PF24883"/>
    </source>
</evidence>
<keyword evidence="1" id="KW-0677">Repeat</keyword>